<accession>A0ABP7PK57</accession>
<name>A0ABP7PK57_9BACT</name>
<dbReference type="EMBL" id="BAABDI010000005">
    <property type="protein sequence ID" value="GAA3966937.1"/>
    <property type="molecule type" value="Genomic_DNA"/>
</dbReference>
<reference evidence="2" key="1">
    <citation type="journal article" date="2019" name="Int. J. Syst. Evol. Microbiol.">
        <title>The Global Catalogue of Microorganisms (GCM) 10K type strain sequencing project: providing services to taxonomists for standard genome sequencing and annotation.</title>
        <authorList>
            <consortium name="The Broad Institute Genomics Platform"/>
            <consortium name="The Broad Institute Genome Sequencing Center for Infectious Disease"/>
            <person name="Wu L."/>
            <person name="Ma J."/>
        </authorList>
    </citation>
    <scope>NUCLEOTIDE SEQUENCE [LARGE SCALE GENOMIC DNA]</scope>
    <source>
        <strain evidence="2">JCM 17217</strain>
    </source>
</reference>
<protein>
    <submittedName>
        <fullName evidence="1">Uncharacterized protein</fullName>
    </submittedName>
</protein>
<comment type="caution">
    <text evidence="1">The sequence shown here is derived from an EMBL/GenBank/DDBJ whole genome shotgun (WGS) entry which is preliminary data.</text>
</comment>
<dbReference type="Proteomes" id="UP001501556">
    <property type="component" value="Unassembled WGS sequence"/>
</dbReference>
<organism evidence="1 2">
    <name type="scientific">Hymenobacter antarcticus</name>
    <dbReference type="NCBI Taxonomy" id="486270"/>
    <lineage>
        <taxon>Bacteria</taxon>
        <taxon>Pseudomonadati</taxon>
        <taxon>Bacteroidota</taxon>
        <taxon>Cytophagia</taxon>
        <taxon>Cytophagales</taxon>
        <taxon>Hymenobacteraceae</taxon>
        <taxon>Hymenobacter</taxon>
    </lineage>
</organism>
<evidence type="ECO:0000313" key="1">
    <source>
        <dbReference type="EMBL" id="GAA3966937.1"/>
    </source>
</evidence>
<evidence type="ECO:0000313" key="2">
    <source>
        <dbReference type="Proteomes" id="UP001501556"/>
    </source>
</evidence>
<proteinExistence type="predicted"/>
<sequence length="79" mass="8259">MAEPSEQGDKVAYLTVKSLRHLIDYEGWGAVGKLLWRAQLGAATVGRGRRAAGHGAVLRVSNRVPARASPAGIGPGLRG</sequence>
<gene>
    <name evidence="1" type="ORF">GCM10022407_11470</name>
</gene>
<keyword evidence="2" id="KW-1185">Reference proteome</keyword>